<keyword evidence="3" id="KW-0813">Transport</keyword>
<evidence type="ECO:0000256" key="9">
    <source>
        <dbReference type="ARBA" id="ARBA00023065"/>
    </source>
</evidence>
<sequence precursor="true">MNRRWERTALRKWSLFAVAAATVASLASVVASQRPKTFDGRPKPPVQAANSDEIQLCQALGPAAPYPVWGVDSTVGAGRGEVTWDARGPVDWQAYAQGEYVGHARLAHVPEYRIRVDDRIIFVFRLTREMTSFPYELQVGDKIRVESLTGDSAAGGIGGTQDDVRRELVVQPDGTITLPLLGQVRAANMTVDGLRAHLEERYKKYYKVPAITVTPVEVNTRLQDLINAVVARQGNGGQQLESTVNPDGRLFLPGLGPICAQGLTVDELKLEVDARYDAAIPGVDITPVITQRATRYVFIGGEVRQPNRYTLEGPTTLMAAIQMAGGHLNGANLRQVVVFRRGDDWRLLASMFDVQGGIYGKRPTPADEIWLNDSDIVIVPKTPIRVADEWISEFFTNGLYAMFPQFAFGNLNFNNFRSISN</sequence>
<dbReference type="Gene3D" id="3.10.560.10">
    <property type="entry name" value="Outer membrane lipoprotein wza domain like"/>
    <property type="match status" value="1"/>
</dbReference>
<keyword evidence="10" id="KW-0626">Porin</keyword>
<feature type="domain" description="SLBB" evidence="17">
    <location>
        <begin position="297"/>
        <end position="379"/>
    </location>
</feature>
<evidence type="ECO:0000256" key="13">
    <source>
        <dbReference type="ARBA" id="ARBA00023237"/>
    </source>
</evidence>
<accession>A0A517TSL1</accession>
<dbReference type="Proteomes" id="UP000317909">
    <property type="component" value="Chromosome"/>
</dbReference>
<keyword evidence="19" id="KW-1185">Reference proteome</keyword>
<feature type="chain" id="PRO_5021926890" evidence="15">
    <location>
        <begin position="28"/>
        <end position="421"/>
    </location>
</feature>
<comment type="similarity">
    <text evidence="2">Belongs to the BexD/CtrA/VexA family.</text>
</comment>
<dbReference type="RefSeq" id="WP_145430571.1">
    <property type="nucleotide sequence ID" value="NZ_CP036339.1"/>
</dbReference>
<dbReference type="EMBL" id="CP036339">
    <property type="protein sequence ID" value="QDT71367.1"/>
    <property type="molecule type" value="Genomic_DNA"/>
</dbReference>
<evidence type="ECO:0000256" key="1">
    <source>
        <dbReference type="ARBA" id="ARBA00004571"/>
    </source>
</evidence>
<evidence type="ECO:0000259" key="16">
    <source>
        <dbReference type="Pfam" id="PF02563"/>
    </source>
</evidence>
<dbReference type="Gene3D" id="3.30.1950.10">
    <property type="entry name" value="wza like domain"/>
    <property type="match status" value="1"/>
</dbReference>
<evidence type="ECO:0000313" key="19">
    <source>
        <dbReference type="Proteomes" id="UP000317909"/>
    </source>
</evidence>
<proteinExistence type="inferred from homology"/>
<dbReference type="PANTHER" id="PTHR33619">
    <property type="entry name" value="POLYSACCHARIDE EXPORT PROTEIN GFCE-RELATED"/>
    <property type="match status" value="1"/>
</dbReference>
<evidence type="ECO:0000256" key="3">
    <source>
        <dbReference type="ARBA" id="ARBA00022448"/>
    </source>
</evidence>
<evidence type="ECO:0000256" key="8">
    <source>
        <dbReference type="ARBA" id="ARBA00023047"/>
    </source>
</evidence>
<dbReference type="Pfam" id="PF02563">
    <property type="entry name" value="Poly_export"/>
    <property type="match status" value="1"/>
</dbReference>
<keyword evidence="13" id="KW-0998">Cell outer membrane</keyword>
<evidence type="ECO:0000256" key="2">
    <source>
        <dbReference type="ARBA" id="ARBA00009450"/>
    </source>
</evidence>
<dbReference type="InterPro" id="IPR054765">
    <property type="entry name" value="SLBB_dom"/>
</dbReference>
<evidence type="ECO:0000256" key="6">
    <source>
        <dbReference type="ARBA" id="ARBA00022692"/>
    </source>
</evidence>
<evidence type="ECO:0000256" key="14">
    <source>
        <dbReference type="ARBA" id="ARBA00023288"/>
    </source>
</evidence>
<keyword evidence="12" id="KW-0564">Palmitate</keyword>
<organism evidence="18 19">
    <name type="scientific">Lacipirellula limnantheis</name>
    <dbReference type="NCBI Taxonomy" id="2528024"/>
    <lineage>
        <taxon>Bacteria</taxon>
        <taxon>Pseudomonadati</taxon>
        <taxon>Planctomycetota</taxon>
        <taxon>Planctomycetia</taxon>
        <taxon>Pirellulales</taxon>
        <taxon>Lacipirellulaceae</taxon>
        <taxon>Lacipirellula</taxon>
    </lineage>
</organism>
<dbReference type="AlphaFoldDB" id="A0A517TSL1"/>
<reference evidence="18 19" key="1">
    <citation type="submission" date="2019-02" db="EMBL/GenBank/DDBJ databases">
        <title>Deep-cultivation of Planctomycetes and their phenomic and genomic characterization uncovers novel biology.</title>
        <authorList>
            <person name="Wiegand S."/>
            <person name="Jogler M."/>
            <person name="Boedeker C."/>
            <person name="Pinto D."/>
            <person name="Vollmers J."/>
            <person name="Rivas-Marin E."/>
            <person name="Kohn T."/>
            <person name="Peeters S.H."/>
            <person name="Heuer A."/>
            <person name="Rast P."/>
            <person name="Oberbeckmann S."/>
            <person name="Bunk B."/>
            <person name="Jeske O."/>
            <person name="Meyerdierks A."/>
            <person name="Storesund J.E."/>
            <person name="Kallscheuer N."/>
            <person name="Luecker S."/>
            <person name="Lage O.M."/>
            <person name="Pohl T."/>
            <person name="Merkel B.J."/>
            <person name="Hornburger P."/>
            <person name="Mueller R.-W."/>
            <person name="Bruemmer F."/>
            <person name="Labrenz M."/>
            <person name="Spormann A.M."/>
            <person name="Op den Camp H."/>
            <person name="Overmann J."/>
            <person name="Amann R."/>
            <person name="Jetten M.S.M."/>
            <person name="Mascher T."/>
            <person name="Medema M.H."/>
            <person name="Devos D.P."/>
            <person name="Kaster A.-K."/>
            <person name="Ovreas L."/>
            <person name="Rohde M."/>
            <person name="Galperin M.Y."/>
            <person name="Jogler C."/>
        </authorList>
    </citation>
    <scope>NUCLEOTIDE SEQUENCE [LARGE SCALE GENOMIC DNA]</scope>
    <source>
        <strain evidence="18 19">I41</strain>
    </source>
</reference>
<evidence type="ECO:0000259" key="17">
    <source>
        <dbReference type="Pfam" id="PF22461"/>
    </source>
</evidence>
<gene>
    <name evidence="18" type="ORF">I41_05240</name>
</gene>
<keyword evidence="6" id="KW-0812">Transmembrane</keyword>
<feature type="domain" description="Polysaccharide export protein N-terminal" evidence="16">
    <location>
        <begin position="134"/>
        <end position="214"/>
    </location>
</feature>
<evidence type="ECO:0000256" key="7">
    <source>
        <dbReference type="ARBA" id="ARBA00022729"/>
    </source>
</evidence>
<dbReference type="KEGG" id="llh:I41_05240"/>
<dbReference type="GO" id="GO:0015288">
    <property type="term" value="F:porin activity"/>
    <property type="evidence" value="ECO:0007669"/>
    <property type="project" value="UniProtKB-KW"/>
</dbReference>
<comment type="subcellular location">
    <subcellularLocation>
        <location evidence="1">Cell outer membrane</location>
        <topology evidence="1">Multi-pass membrane protein</topology>
    </subcellularLocation>
</comment>
<keyword evidence="14" id="KW-0449">Lipoprotein</keyword>
<evidence type="ECO:0000313" key="18">
    <source>
        <dbReference type="EMBL" id="QDT71367.1"/>
    </source>
</evidence>
<evidence type="ECO:0000256" key="11">
    <source>
        <dbReference type="ARBA" id="ARBA00023136"/>
    </source>
</evidence>
<keyword evidence="7 15" id="KW-0732">Signal</keyword>
<evidence type="ECO:0000256" key="4">
    <source>
        <dbReference type="ARBA" id="ARBA00022452"/>
    </source>
</evidence>
<dbReference type="GO" id="GO:0006811">
    <property type="term" value="P:monoatomic ion transport"/>
    <property type="evidence" value="ECO:0007669"/>
    <property type="project" value="UniProtKB-KW"/>
</dbReference>
<evidence type="ECO:0000256" key="10">
    <source>
        <dbReference type="ARBA" id="ARBA00023114"/>
    </source>
</evidence>
<name>A0A517TSL1_9BACT</name>
<keyword evidence="9" id="KW-0406">Ion transport</keyword>
<dbReference type="GO" id="GO:0009279">
    <property type="term" value="C:cell outer membrane"/>
    <property type="evidence" value="ECO:0007669"/>
    <property type="project" value="UniProtKB-SubCell"/>
</dbReference>
<dbReference type="PANTHER" id="PTHR33619:SF3">
    <property type="entry name" value="POLYSACCHARIDE EXPORT PROTEIN GFCE-RELATED"/>
    <property type="match status" value="1"/>
</dbReference>
<evidence type="ECO:0000256" key="5">
    <source>
        <dbReference type="ARBA" id="ARBA00022597"/>
    </source>
</evidence>
<dbReference type="GO" id="GO:0046930">
    <property type="term" value="C:pore complex"/>
    <property type="evidence" value="ECO:0007669"/>
    <property type="project" value="UniProtKB-KW"/>
</dbReference>
<protein>
    <submittedName>
        <fullName evidence="18">Polysaccharide biosynthesis/export protein</fullName>
    </submittedName>
</protein>
<dbReference type="InterPro" id="IPR003715">
    <property type="entry name" value="Poly_export_N"/>
</dbReference>
<keyword evidence="5" id="KW-0762">Sugar transport</keyword>
<keyword evidence="8" id="KW-0625">Polysaccharide transport</keyword>
<dbReference type="Pfam" id="PF22461">
    <property type="entry name" value="SLBB_2"/>
    <property type="match status" value="1"/>
</dbReference>
<feature type="signal peptide" evidence="15">
    <location>
        <begin position="1"/>
        <end position="27"/>
    </location>
</feature>
<keyword evidence="4" id="KW-1134">Transmembrane beta strand</keyword>
<keyword evidence="11" id="KW-0472">Membrane</keyword>
<evidence type="ECO:0000256" key="12">
    <source>
        <dbReference type="ARBA" id="ARBA00023139"/>
    </source>
</evidence>
<dbReference type="OrthoDB" id="233929at2"/>
<evidence type="ECO:0000256" key="15">
    <source>
        <dbReference type="SAM" id="SignalP"/>
    </source>
</evidence>
<dbReference type="InterPro" id="IPR049712">
    <property type="entry name" value="Poly_export"/>
</dbReference>
<dbReference type="GO" id="GO:0015159">
    <property type="term" value="F:polysaccharide transmembrane transporter activity"/>
    <property type="evidence" value="ECO:0007669"/>
    <property type="project" value="InterPro"/>
</dbReference>